<name>A0A5N5Q7Q3_9AGAM</name>
<comment type="caution">
    <text evidence="2">The sequence shown here is derived from an EMBL/GenBank/DDBJ whole genome shotgun (WGS) entry which is preliminary data.</text>
</comment>
<dbReference type="EMBL" id="SSOP01001026">
    <property type="protein sequence ID" value="KAB5587513.1"/>
    <property type="molecule type" value="Genomic_DNA"/>
</dbReference>
<dbReference type="OrthoDB" id="3262968at2759"/>
<reference evidence="2 3" key="1">
    <citation type="journal article" date="2019" name="Fungal Biol. Biotechnol.">
        <title>Draft genome sequence of fastidious pathogen Ceratobasidium theobromae, which causes vascular-streak dieback in Theobroma cacao.</title>
        <authorList>
            <person name="Ali S.S."/>
            <person name="Asman A."/>
            <person name="Shao J."/>
            <person name="Firmansyah A.P."/>
            <person name="Susilo A.W."/>
            <person name="Rosmana A."/>
            <person name="McMahon P."/>
            <person name="Junaid M."/>
            <person name="Guest D."/>
            <person name="Kheng T.Y."/>
            <person name="Meinhardt L.W."/>
            <person name="Bailey B.A."/>
        </authorList>
    </citation>
    <scope>NUCLEOTIDE SEQUENCE [LARGE SCALE GENOMIC DNA]</scope>
    <source>
        <strain evidence="2 3">CT2</strain>
    </source>
</reference>
<proteinExistence type="predicted"/>
<dbReference type="Proteomes" id="UP000383932">
    <property type="component" value="Unassembled WGS sequence"/>
</dbReference>
<evidence type="ECO:0000256" key="1">
    <source>
        <dbReference type="SAM" id="MobiDB-lite"/>
    </source>
</evidence>
<feature type="region of interest" description="Disordered" evidence="1">
    <location>
        <begin position="100"/>
        <end position="126"/>
    </location>
</feature>
<sequence>MVKVKTQFEEGQSEGFLDRIFNSHKTEQDVFAISDCLISRNNPKIQVTNLSDKPIQLQGGEVIGYMHDPKTYLAKEEELDSSNKENFHKYARLVKAIAQQKAEERPEDEDPILTLPPEGGPKTVELPDMEAIPQDKLLTELNFAETLSKDQKSKLEHVIVKHKNAFSLEG</sequence>
<gene>
    <name evidence="2" type="ORF">CTheo_9048</name>
</gene>
<keyword evidence="3" id="KW-1185">Reference proteome</keyword>
<dbReference type="AlphaFoldDB" id="A0A5N5Q7Q3"/>
<evidence type="ECO:0000313" key="3">
    <source>
        <dbReference type="Proteomes" id="UP000383932"/>
    </source>
</evidence>
<accession>A0A5N5Q7Q3</accession>
<organism evidence="2 3">
    <name type="scientific">Ceratobasidium theobromae</name>
    <dbReference type="NCBI Taxonomy" id="1582974"/>
    <lineage>
        <taxon>Eukaryota</taxon>
        <taxon>Fungi</taxon>
        <taxon>Dikarya</taxon>
        <taxon>Basidiomycota</taxon>
        <taxon>Agaricomycotina</taxon>
        <taxon>Agaricomycetes</taxon>
        <taxon>Cantharellales</taxon>
        <taxon>Ceratobasidiaceae</taxon>
        <taxon>Ceratobasidium</taxon>
    </lineage>
</organism>
<protein>
    <submittedName>
        <fullName evidence="2">Retrovirus-related Pol polyprotein</fullName>
    </submittedName>
</protein>
<evidence type="ECO:0000313" key="2">
    <source>
        <dbReference type="EMBL" id="KAB5587513.1"/>
    </source>
</evidence>